<comment type="caution">
    <text evidence="1">The sequence shown here is derived from an EMBL/GenBank/DDBJ whole genome shotgun (WGS) entry which is preliminary data.</text>
</comment>
<dbReference type="Pfam" id="PF02585">
    <property type="entry name" value="PIG-L"/>
    <property type="match status" value="1"/>
</dbReference>
<accession>A0A559K7A7</accession>
<reference evidence="1 2" key="1">
    <citation type="submission" date="2019-07" db="EMBL/GenBank/DDBJ databases">
        <authorList>
            <person name="Kim J."/>
        </authorList>
    </citation>
    <scope>NUCLEOTIDE SEQUENCE [LARGE SCALE GENOMIC DNA]</scope>
    <source>
        <strain evidence="1 2">JC52</strain>
    </source>
</reference>
<protein>
    <submittedName>
        <fullName evidence="1">PIG-L family deacetylase</fullName>
    </submittedName>
</protein>
<name>A0A559K7A7_9BACL</name>
<dbReference type="InterPro" id="IPR003737">
    <property type="entry name" value="GlcNAc_PI_deacetylase-related"/>
</dbReference>
<dbReference type="EMBL" id="VNJI01000028">
    <property type="protein sequence ID" value="TVY08011.1"/>
    <property type="molecule type" value="Genomic_DNA"/>
</dbReference>
<dbReference type="Proteomes" id="UP000317036">
    <property type="component" value="Unassembled WGS sequence"/>
</dbReference>
<dbReference type="SUPFAM" id="SSF102588">
    <property type="entry name" value="LmbE-like"/>
    <property type="match status" value="1"/>
</dbReference>
<dbReference type="PANTHER" id="PTHR12993:SF30">
    <property type="entry name" value="N-ACETYL-ALPHA-D-GLUCOSAMINYL L-MALATE DEACETYLASE 1"/>
    <property type="match status" value="1"/>
</dbReference>
<evidence type="ECO:0000313" key="1">
    <source>
        <dbReference type="EMBL" id="TVY08011.1"/>
    </source>
</evidence>
<dbReference type="Gene3D" id="3.40.50.10320">
    <property type="entry name" value="LmbE-like"/>
    <property type="match status" value="1"/>
</dbReference>
<dbReference type="RefSeq" id="WP_144850433.1">
    <property type="nucleotide sequence ID" value="NZ_VNJI01000028.1"/>
</dbReference>
<dbReference type="AlphaFoldDB" id="A0A559K7A7"/>
<evidence type="ECO:0000313" key="2">
    <source>
        <dbReference type="Proteomes" id="UP000317036"/>
    </source>
</evidence>
<gene>
    <name evidence="1" type="ORF">FPZ49_20640</name>
</gene>
<dbReference type="OrthoDB" id="9790023at2"/>
<dbReference type="InterPro" id="IPR024078">
    <property type="entry name" value="LmbE-like_dom_sf"/>
</dbReference>
<sequence>MKILAIGAHPDDLEISCAGTLTKMKQAGHDVVLCHASNGDKGHYVIPAEKLVLIRQEEAKQAGAVISCPVISLGLKDGEILSESEEARSAFIDLIRSVQPDMVITHAPNDYMPDHVAVSKLVFDTTFVATLPGFSNRYPFALKVPALFYMDNLSGIDFQPTIYVDVTDTFETKLNMLRQHQSQLVWLKEHDNVDIVDFVQTLGKMRGIQSGCKFAEGFIQHMVWTRPNAVRFPV</sequence>
<organism evidence="1 2">
    <name type="scientific">Paenibacillus cremeus</name>
    <dbReference type="NCBI Taxonomy" id="2163881"/>
    <lineage>
        <taxon>Bacteria</taxon>
        <taxon>Bacillati</taxon>
        <taxon>Bacillota</taxon>
        <taxon>Bacilli</taxon>
        <taxon>Bacillales</taxon>
        <taxon>Paenibacillaceae</taxon>
        <taxon>Paenibacillus</taxon>
    </lineage>
</organism>
<dbReference type="PANTHER" id="PTHR12993">
    <property type="entry name" value="N-ACETYLGLUCOSAMINYL-PHOSPHATIDYLINOSITOL DE-N-ACETYLASE-RELATED"/>
    <property type="match status" value="1"/>
</dbReference>
<proteinExistence type="predicted"/>
<keyword evidence="2" id="KW-1185">Reference proteome</keyword>
<dbReference type="GO" id="GO:0016811">
    <property type="term" value="F:hydrolase activity, acting on carbon-nitrogen (but not peptide) bonds, in linear amides"/>
    <property type="evidence" value="ECO:0007669"/>
    <property type="project" value="TreeGrafter"/>
</dbReference>